<dbReference type="EMBL" id="SRSF01000004">
    <property type="protein sequence ID" value="THH39247.1"/>
    <property type="molecule type" value="Genomic_DNA"/>
</dbReference>
<dbReference type="AlphaFoldDB" id="A0A4S4NKC8"/>
<dbReference type="GO" id="GO:0031992">
    <property type="term" value="F:energy transducer activity"/>
    <property type="evidence" value="ECO:0007669"/>
    <property type="project" value="TreeGrafter"/>
</dbReference>
<evidence type="ECO:0000313" key="4">
    <source>
        <dbReference type="Proteomes" id="UP000308528"/>
    </source>
</evidence>
<dbReference type="Gene3D" id="3.30.1150.10">
    <property type="match status" value="1"/>
</dbReference>
<feature type="region of interest" description="Disordered" evidence="1">
    <location>
        <begin position="53"/>
        <end position="78"/>
    </location>
</feature>
<dbReference type="OrthoDB" id="9812355at2"/>
<organism evidence="3 4">
    <name type="scientific">Neolewinella litorea</name>
    <dbReference type="NCBI Taxonomy" id="2562452"/>
    <lineage>
        <taxon>Bacteria</taxon>
        <taxon>Pseudomonadati</taxon>
        <taxon>Bacteroidota</taxon>
        <taxon>Saprospiria</taxon>
        <taxon>Saprospirales</taxon>
        <taxon>Lewinellaceae</taxon>
        <taxon>Neolewinella</taxon>
    </lineage>
</organism>
<dbReference type="InterPro" id="IPR037682">
    <property type="entry name" value="TonB_C"/>
</dbReference>
<dbReference type="PANTHER" id="PTHR33446:SF2">
    <property type="entry name" value="PROTEIN TONB"/>
    <property type="match status" value="1"/>
</dbReference>
<dbReference type="InterPro" id="IPR051045">
    <property type="entry name" value="TonB-dependent_transducer"/>
</dbReference>
<evidence type="ECO:0000259" key="2">
    <source>
        <dbReference type="Pfam" id="PF03544"/>
    </source>
</evidence>
<dbReference type="GO" id="GO:0098797">
    <property type="term" value="C:plasma membrane protein complex"/>
    <property type="evidence" value="ECO:0007669"/>
    <property type="project" value="TreeGrafter"/>
</dbReference>
<evidence type="ECO:0000256" key="1">
    <source>
        <dbReference type="SAM" id="MobiDB-lite"/>
    </source>
</evidence>
<dbReference type="PANTHER" id="PTHR33446">
    <property type="entry name" value="PROTEIN TONB-RELATED"/>
    <property type="match status" value="1"/>
</dbReference>
<keyword evidence="4" id="KW-1185">Reference proteome</keyword>
<dbReference type="Proteomes" id="UP000308528">
    <property type="component" value="Unassembled WGS sequence"/>
</dbReference>
<comment type="caution">
    <text evidence="3">The sequence shown here is derived from an EMBL/GenBank/DDBJ whole genome shotgun (WGS) entry which is preliminary data.</text>
</comment>
<reference evidence="3 4" key="1">
    <citation type="submission" date="2019-04" db="EMBL/GenBank/DDBJ databases">
        <title>Lewinella litorea sp. nov., isolated from a marine sand.</title>
        <authorList>
            <person name="Yoon J.-H."/>
        </authorList>
    </citation>
    <scope>NUCLEOTIDE SEQUENCE [LARGE SCALE GENOMIC DNA]</scope>
    <source>
        <strain evidence="3 4">HSMS-39</strain>
    </source>
</reference>
<dbReference type="RefSeq" id="WP_136459300.1">
    <property type="nucleotide sequence ID" value="NZ_SRSF01000004.1"/>
</dbReference>
<feature type="compositionally biased region" description="Basic residues" evidence="1">
    <location>
        <begin position="56"/>
        <end position="65"/>
    </location>
</feature>
<name>A0A4S4NKC8_9BACT</name>
<evidence type="ECO:0000313" key="3">
    <source>
        <dbReference type="EMBL" id="THH39247.1"/>
    </source>
</evidence>
<gene>
    <name evidence="3" type="ORF">E4021_10840</name>
</gene>
<proteinExistence type="predicted"/>
<dbReference type="SUPFAM" id="SSF74653">
    <property type="entry name" value="TolA/TonB C-terminal domain"/>
    <property type="match status" value="1"/>
</dbReference>
<feature type="domain" description="TonB C-terminal" evidence="2">
    <location>
        <begin position="111"/>
        <end position="179"/>
    </location>
</feature>
<dbReference type="GO" id="GO:0055085">
    <property type="term" value="P:transmembrane transport"/>
    <property type="evidence" value="ECO:0007669"/>
    <property type="project" value="InterPro"/>
</dbReference>
<dbReference type="Pfam" id="PF03544">
    <property type="entry name" value="TonB_C"/>
    <property type="match status" value="1"/>
</dbReference>
<sequence>MRYPGLPSRFFLVGLLLSAVVSLVAWGFRTAPDAARQQLMEQTRPRQEIRVEQRTTVRHHRHGGRRMQSPLFPACPNQPDYQKRKRCADRELLQYVQMHLKHPETLTGPATGSVVVRFRVEASGLTGQPEVVRSSHPAFGRAGREVVRRILHEHPVWEPALRGGRPVASEFILPIRFHLR</sequence>
<accession>A0A4S4NKC8</accession>
<protein>
    <submittedName>
        <fullName evidence="3">Energy transducer TonB</fullName>
    </submittedName>
</protein>